<reference evidence="9 10" key="1">
    <citation type="submission" date="2019-11" db="EMBL/GenBank/DDBJ databases">
        <title>Complete Genome Sequence of Shewanella chilikensis Strain DC57, Isolated from Corroded Seal Rings at a floating production facility in Australia.</title>
        <authorList>
            <person name="Salgar-Chaparro S.J."/>
            <person name="Castillo-Villamizar G.A."/>
            <person name="Poehlein A."/>
            <person name="Daniel R."/>
            <person name="Machuca L."/>
        </authorList>
    </citation>
    <scope>NUCLEOTIDE SEQUENCE [LARGE SCALE GENOMIC DNA]</scope>
    <source>
        <strain evidence="9 10">DC57</strain>
    </source>
</reference>
<comment type="function">
    <text evidence="6 7">Involved in the assembly process of the P-ring formation. It may associate with FlgF on the rod constituting a structure essential for the P-ring assembly or may act as a modulator protein for the P-ring assembly.</text>
</comment>
<feature type="chain" id="PRO_5026373703" description="Flagella basal body P-ring formation protein FlgA" evidence="7">
    <location>
        <begin position="21"/>
        <end position="235"/>
    </location>
</feature>
<dbReference type="InterPro" id="IPR041231">
    <property type="entry name" value="FlgA_N"/>
</dbReference>
<organism evidence="9 10">
    <name type="scientific">Shewanella chilikensis</name>
    <dbReference type="NCBI Taxonomy" id="558541"/>
    <lineage>
        <taxon>Bacteria</taxon>
        <taxon>Pseudomonadati</taxon>
        <taxon>Pseudomonadota</taxon>
        <taxon>Gammaproteobacteria</taxon>
        <taxon>Alteromonadales</taxon>
        <taxon>Shewanellaceae</taxon>
        <taxon>Shewanella</taxon>
    </lineage>
</organism>
<dbReference type="InterPro" id="IPR036732">
    <property type="entry name" value="AFP_Neu5c_C_sf"/>
</dbReference>
<evidence type="ECO:0000256" key="7">
    <source>
        <dbReference type="RuleBase" id="RU362063"/>
    </source>
</evidence>
<evidence type="ECO:0000256" key="1">
    <source>
        <dbReference type="ARBA" id="ARBA00004418"/>
    </source>
</evidence>
<feature type="domain" description="SAF" evidence="8">
    <location>
        <begin position="113"/>
        <end position="175"/>
    </location>
</feature>
<evidence type="ECO:0000256" key="6">
    <source>
        <dbReference type="ARBA" id="ARBA00025643"/>
    </source>
</evidence>
<dbReference type="Gene3D" id="2.30.30.760">
    <property type="match status" value="1"/>
</dbReference>
<dbReference type="PANTHER" id="PTHR36307:SF1">
    <property type="entry name" value="FLAGELLA BASAL BODY P-RING FORMATION PROTEIN FLGA"/>
    <property type="match status" value="1"/>
</dbReference>
<keyword evidence="5 7" id="KW-0574">Periplasm</keyword>
<comment type="similarity">
    <text evidence="2 7">Belongs to the FlgA family.</text>
</comment>
<feature type="signal peptide" evidence="7">
    <location>
        <begin position="1"/>
        <end position="20"/>
    </location>
</feature>
<dbReference type="RefSeq" id="WP_039034365.1">
    <property type="nucleotide sequence ID" value="NZ_BMXX01000053.1"/>
</dbReference>
<evidence type="ECO:0000256" key="5">
    <source>
        <dbReference type="ARBA" id="ARBA00022764"/>
    </source>
</evidence>
<keyword evidence="9" id="KW-0969">Cilium</keyword>
<accession>A0A6G7LQU3</accession>
<protein>
    <recommendedName>
        <fullName evidence="3 7">Flagella basal body P-ring formation protein FlgA</fullName>
    </recommendedName>
</protein>
<keyword evidence="4 7" id="KW-0732">Signal</keyword>
<dbReference type="GO" id="GO:0044780">
    <property type="term" value="P:bacterial-type flagellum assembly"/>
    <property type="evidence" value="ECO:0007669"/>
    <property type="project" value="InterPro"/>
</dbReference>
<dbReference type="Gene3D" id="3.90.1210.10">
    <property type="entry name" value="Antifreeze-like/N-acetylneuraminic acid synthase C-terminal domain"/>
    <property type="match status" value="1"/>
</dbReference>
<dbReference type="SUPFAM" id="SSF51269">
    <property type="entry name" value="AFP III-like domain"/>
    <property type="match status" value="1"/>
</dbReference>
<dbReference type="CDD" id="cd11614">
    <property type="entry name" value="SAF_CpaB_FlgA_like"/>
    <property type="match status" value="1"/>
</dbReference>
<evidence type="ECO:0000256" key="4">
    <source>
        <dbReference type="ARBA" id="ARBA00022729"/>
    </source>
</evidence>
<keyword evidence="9" id="KW-0282">Flagellum</keyword>
<evidence type="ECO:0000259" key="8">
    <source>
        <dbReference type="SMART" id="SM00858"/>
    </source>
</evidence>
<keyword evidence="7" id="KW-1005">Bacterial flagellum biogenesis</keyword>
<dbReference type="PANTHER" id="PTHR36307">
    <property type="entry name" value="FLAGELLA BASAL BODY P-RING FORMATION PROTEIN FLGA"/>
    <property type="match status" value="1"/>
</dbReference>
<dbReference type="NCBIfam" id="TIGR03170">
    <property type="entry name" value="flgA_cterm"/>
    <property type="match status" value="1"/>
</dbReference>
<dbReference type="Proteomes" id="UP000502117">
    <property type="component" value="Chromosome"/>
</dbReference>
<sequence length="235" mass="25732">MKVNIAYLLATILMPIATMAAESSFVPSISAMESLAKEAVAKKVLAGTDAQITITPQRLDSRLTPPRCNSPLTAELASDREISRNNTVRIGCNSPELSYPWQIYVSVRVDISYPVVVATQTLAPGTVLGPENLALRYIDETSLRGQQFEDIATVTGTRLKRRIAKDYPLFAANLCFVCKGDRVSIYAGNEKFQIKTVGEALHDGNLGEQIRVKNTRSDKVLEATVTNVGEVEVRM</sequence>
<name>A0A6G7LQU3_9GAMM</name>
<dbReference type="InterPro" id="IPR013974">
    <property type="entry name" value="SAF"/>
</dbReference>
<evidence type="ECO:0000256" key="3">
    <source>
        <dbReference type="ARBA" id="ARBA00014754"/>
    </source>
</evidence>
<gene>
    <name evidence="9" type="primary">flgA</name>
    <name evidence="9" type="ORF">GII14_07420</name>
</gene>
<evidence type="ECO:0000313" key="10">
    <source>
        <dbReference type="Proteomes" id="UP000502117"/>
    </source>
</evidence>
<dbReference type="Pfam" id="PF13144">
    <property type="entry name" value="ChapFlgA"/>
    <property type="match status" value="1"/>
</dbReference>
<dbReference type="SMART" id="SM00858">
    <property type="entry name" value="SAF"/>
    <property type="match status" value="1"/>
</dbReference>
<dbReference type="KEGG" id="schk:GII14_07420"/>
<dbReference type="GO" id="GO:0042597">
    <property type="term" value="C:periplasmic space"/>
    <property type="evidence" value="ECO:0007669"/>
    <property type="project" value="UniProtKB-SubCell"/>
</dbReference>
<dbReference type="GeneID" id="88624428"/>
<evidence type="ECO:0000313" key="9">
    <source>
        <dbReference type="EMBL" id="QIJ04015.1"/>
    </source>
</evidence>
<dbReference type="EMBL" id="CP045857">
    <property type="protein sequence ID" value="QIJ04015.1"/>
    <property type="molecule type" value="Genomic_DNA"/>
</dbReference>
<dbReference type="Pfam" id="PF17656">
    <property type="entry name" value="ChapFlgA_N"/>
    <property type="match status" value="1"/>
</dbReference>
<comment type="subcellular location">
    <subcellularLocation>
        <location evidence="1 7">Periplasm</location>
    </subcellularLocation>
</comment>
<keyword evidence="9" id="KW-0966">Cell projection</keyword>
<dbReference type="AlphaFoldDB" id="A0A6G7LQU3"/>
<evidence type="ECO:0000256" key="2">
    <source>
        <dbReference type="ARBA" id="ARBA00010474"/>
    </source>
</evidence>
<dbReference type="InterPro" id="IPR017585">
    <property type="entry name" value="SAF_FlgA"/>
</dbReference>
<dbReference type="InterPro" id="IPR039246">
    <property type="entry name" value="Flagellar_FlgA"/>
</dbReference>
<proteinExistence type="inferred from homology"/>